<evidence type="ECO:0000313" key="4">
    <source>
        <dbReference type="Proteomes" id="UP000619788"/>
    </source>
</evidence>
<evidence type="ECO:0000259" key="2">
    <source>
        <dbReference type="Pfam" id="PF13556"/>
    </source>
</evidence>
<feature type="compositionally biased region" description="Low complexity" evidence="1">
    <location>
        <begin position="361"/>
        <end position="370"/>
    </location>
</feature>
<dbReference type="InterPro" id="IPR051448">
    <property type="entry name" value="CdaR-like_regulators"/>
</dbReference>
<dbReference type="Pfam" id="PF13556">
    <property type="entry name" value="HTH_30"/>
    <property type="match status" value="1"/>
</dbReference>
<dbReference type="PANTHER" id="PTHR33744:SF7">
    <property type="entry name" value="PUCR FAMILY TRANSCRIPTIONAL REGULATOR"/>
    <property type="match status" value="1"/>
</dbReference>
<dbReference type="InterPro" id="IPR042070">
    <property type="entry name" value="PucR_C-HTH_sf"/>
</dbReference>
<accession>A0A8J3WPK9</accession>
<dbReference type="InterPro" id="IPR025736">
    <property type="entry name" value="PucR_C-HTH_dom"/>
</dbReference>
<feature type="region of interest" description="Disordered" evidence="1">
    <location>
        <begin position="354"/>
        <end position="378"/>
    </location>
</feature>
<proteinExistence type="predicted"/>
<dbReference type="Proteomes" id="UP000619788">
    <property type="component" value="Unassembled WGS sequence"/>
</dbReference>
<feature type="domain" description="PucR C-terminal helix-turn-helix" evidence="2">
    <location>
        <begin position="290"/>
        <end position="346"/>
    </location>
</feature>
<dbReference type="PANTHER" id="PTHR33744">
    <property type="entry name" value="CARBOHYDRATE DIACID REGULATOR"/>
    <property type="match status" value="1"/>
</dbReference>
<evidence type="ECO:0000256" key="1">
    <source>
        <dbReference type="SAM" id="MobiDB-lite"/>
    </source>
</evidence>
<dbReference type="AlphaFoldDB" id="A0A8J3WPK9"/>
<gene>
    <name evidence="3" type="ORF">Psi01_64370</name>
</gene>
<comment type="caution">
    <text evidence="3">The sequence shown here is derived from an EMBL/GenBank/DDBJ whole genome shotgun (WGS) entry which is preliminary data.</text>
</comment>
<name>A0A8J3WPK9_9ACTN</name>
<evidence type="ECO:0000313" key="3">
    <source>
        <dbReference type="EMBL" id="GIH95807.1"/>
    </source>
</evidence>
<protein>
    <recommendedName>
        <fullName evidence="2">PucR C-terminal helix-turn-helix domain-containing protein</fullName>
    </recommendedName>
</protein>
<keyword evidence="4" id="KW-1185">Reference proteome</keyword>
<dbReference type="RefSeq" id="WP_204067892.1">
    <property type="nucleotide sequence ID" value="NZ_BOOJ01000057.1"/>
</dbReference>
<dbReference type="EMBL" id="BOOJ01000057">
    <property type="protein sequence ID" value="GIH95807.1"/>
    <property type="molecule type" value="Genomic_DNA"/>
</dbReference>
<sequence length="378" mass="39173">MRELLLRLSALDSSAENAVRVIAYFDSLVRDHVDVPVLLRATARLAGHPVGLTDAATGGHLRAAPGGTAERAGTPPPGAVLRPLGSGLGTVWMEHPAELAELDEIVLERFAQAAEVTLERAAARVRSGDDPALVELVLSAGAGEAERIRALRLLGFGSRARLRVLAVPDGDGGEALVARLRAAGHHVRAARMGDSAAVLVSPPEIGELPAGQRAGVGPEAGCADAAESWAAARTALRFTGPHPADRVVDWADLGALALFARHVPDEAIAALPDVRAVEELSRLPYGAEALEAVRALCAHGSVRRAAAAVHLHHSSLAGRIARAEAVLGFSLADPAGRLRAHLALRLVRLRSGETGAQPSVSPASRGAVRPAARRRPGG</sequence>
<organism evidence="3 4">
    <name type="scientific">Planobispora siamensis</name>
    <dbReference type="NCBI Taxonomy" id="936338"/>
    <lineage>
        <taxon>Bacteria</taxon>
        <taxon>Bacillati</taxon>
        <taxon>Actinomycetota</taxon>
        <taxon>Actinomycetes</taxon>
        <taxon>Streptosporangiales</taxon>
        <taxon>Streptosporangiaceae</taxon>
        <taxon>Planobispora</taxon>
    </lineage>
</organism>
<feature type="region of interest" description="Disordered" evidence="1">
    <location>
        <begin position="56"/>
        <end position="77"/>
    </location>
</feature>
<dbReference type="Gene3D" id="1.10.10.2840">
    <property type="entry name" value="PucR C-terminal helix-turn-helix domain"/>
    <property type="match status" value="1"/>
</dbReference>
<reference evidence="3 4" key="1">
    <citation type="submission" date="2021-01" db="EMBL/GenBank/DDBJ databases">
        <title>Whole genome shotgun sequence of Planobispora siamensis NBRC 107568.</title>
        <authorList>
            <person name="Komaki H."/>
            <person name="Tamura T."/>
        </authorList>
    </citation>
    <scope>NUCLEOTIDE SEQUENCE [LARGE SCALE GENOMIC DNA]</scope>
    <source>
        <strain evidence="3 4">NBRC 107568</strain>
    </source>
</reference>